<proteinExistence type="predicted"/>
<organism evidence="1 2">
    <name type="scientific">Eumeta variegata</name>
    <name type="common">Bagworm moth</name>
    <name type="synonym">Eumeta japonica</name>
    <dbReference type="NCBI Taxonomy" id="151549"/>
    <lineage>
        <taxon>Eukaryota</taxon>
        <taxon>Metazoa</taxon>
        <taxon>Ecdysozoa</taxon>
        <taxon>Arthropoda</taxon>
        <taxon>Hexapoda</taxon>
        <taxon>Insecta</taxon>
        <taxon>Pterygota</taxon>
        <taxon>Neoptera</taxon>
        <taxon>Endopterygota</taxon>
        <taxon>Lepidoptera</taxon>
        <taxon>Glossata</taxon>
        <taxon>Ditrysia</taxon>
        <taxon>Tineoidea</taxon>
        <taxon>Psychidae</taxon>
        <taxon>Oiketicinae</taxon>
        <taxon>Eumeta</taxon>
    </lineage>
</organism>
<keyword evidence="2" id="KW-1185">Reference proteome</keyword>
<sequence>MLKIKKLDKIRHTKIREITKATNALSNAQKLKWKWASHITRLTDQRWTKIVTWWNGPPGKRSKERLLSCWEDDIKQKAGIDWKLVAQDRDKWTSLEEAFT</sequence>
<dbReference type="Proteomes" id="UP000299102">
    <property type="component" value="Unassembled WGS sequence"/>
</dbReference>
<protein>
    <recommendedName>
        <fullName evidence="3">Endonuclease-reverse transcriptase</fullName>
    </recommendedName>
</protein>
<evidence type="ECO:0000313" key="2">
    <source>
        <dbReference type="Proteomes" id="UP000299102"/>
    </source>
</evidence>
<dbReference type="OrthoDB" id="407509at2759"/>
<comment type="caution">
    <text evidence="1">The sequence shown here is derived from an EMBL/GenBank/DDBJ whole genome shotgun (WGS) entry which is preliminary data.</text>
</comment>
<dbReference type="AlphaFoldDB" id="A0A4C1VGM9"/>
<accession>A0A4C1VGM9</accession>
<evidence type="ECO:0000313" key="1">
    <source>
        <dbReference type="EMBL" id="GBP37492.1"/>
    </source>
</evidence>
<name>A0A4C1VGM9_EUMVA</name>
<gene>
    <name evidence="1" type="ORF">EVAR_79426_1</name>
</gene>
<evidence type="ECO:0008006" key="3">
    <source>
        <dbReference type="Google" id="ProtNLM"/>
    </source>
</evidence>
<reference evidence="1 2" key="1">
    <citation type="journal article" date="2019" name="Commun. Biol.">
        <title>The bagworm genome reveals a unique fibroin gene that provides high tensile strength.</title>
        <authorList>
            <person name="Kono N."/>
            <person name="Nakamura H."/>
            <person name="Ohtoshi R."/>
            <person name="Tomita M."/>
            <person name="Numata K."/>
            <person name="Arakawa K."/>
        </authorList>
    </citation>
    <scope>NUCLEOTIDE SEQUENCE [LARGE SCALE GENOMIC DNA]</scope>
</reference>
<dbReference type="EMBL" id="BGZK01000334">
    <property type="protein sequence ID" value="GBP37492.1"/>
    <property type="molecule type" value="Genomic_DNA"/>
</dbReference>